<dbReference type="Proteomes" id="UP000236509">
    <property type="component" value="Unassembled WGS sequence"/>
</dbReference>
<proteinExistence type="predicted"/>
<dbReference type="RefSeq" id="WP_072324120.1">
    <property type="nucleotide sequence ID" value="NZ_AP018562.1"/>
</dbReference>
<evidence type="ECO:0000313" key="2">
    <source>
        <dbReference type="Proteomes" id="UP000236509"/>
    </source>
</evidence>
<dbReference type="AlphaFoldDB" id="A0A7U7JVA1"/>
<protein>
    <submittedName>
        <fullName evidence="1">Uncharacterized protein</fullName>
    </submittedName>
</protein>
<gene>
    <name evidence="1" type="ORF">BN1326_90002</name>
</gene>
<accession>A0A7U7JVA1</accession>
<evidence type="ECO:0000313" key="1">
    <source>
        <dbReference type="EMBL" id="CRI29199.1"/>
    </source>
</evidence>
<organism evidence="1 2">
    <name type="scientific">Staphylococcus argenteus</name>
    <dbReference type="NCBI Taxonomy" id="985002"/>
    <lineage>
        <taxon>Bacteria</taxon>
        <taxon>Bacillati</taxon>
        <taxon>Bacillota</taxon>
        <taxon>Bacilli</taxon>
        <taxon>Bacillales</taxon>
        <taxon>Staphylococcaceae</taxon>
        <taxon>Staphylococcus</taxon>
    </lineage>
</organism>
<keyword evidence="2" id="KW-1185">Reference proteome</keyword>
<reference evidence="1 2" key="1">
    <citation type="submission" date="2015-04" db="EMBL/GenBank/DDBJ databases">
        <authorList>
            <person name="Cao L."/>
            <person name="Gao C.H."/>
        </authorList>
    </citation>
    <scope>NUCLEOTIDE SEQUENCE [LARGE SCALE GENOMIC DNA]</scope>
    <source>
        <strain evidence="1 2">SH3</strain>
    </source>
</reference>
<name>A0A7U7JVA1_9STAP</name>
<sequence length="46" mass="5276">MMLISFVLNNMDNNNTINRNLHAEFAIIILLKIIKKGQYKNVEVGS</sequence>
<comment type="caution">
    <text evidence="1">The sequence shown here is derived from an EMBL/GenBank/DDBJ whole genome shotgun (WGS) entry which is preliminary data.</text>
</comment>
<dbReference type="EMBL" id="CVOU01000021">
    <property type="protein sequence ID" value="CRI29199.1"/>
    <property type="molecule type" value="Genomic_DNA"/>
</dbReference>